<dbReference type="NCBIfam" id="TIGR00099">
    <property type="entry name" value="Cof-subfamily"/>
    <property type="match status" value="1"/>
</dbReference>
<dbReference type="PANTHER" id="PTHR10000">
    <property type="entry name" value="PHOSPHOSERINE PHOSPHATASE"/>
    <property type="match status" value="1"/>
</dbReference>
<accession>A0ABS0TBU5</accession>
<dbReference type="PROSITE" id="PS01228">
    <property type="entry name" value="COF_1"/>
    <property type="match status" value="1"/>
</dbReference>
<dbReference type="InterPro" id="IPR006379">
    <property type="entry name" value="HAD-SF_hydro_IIB"/>
</dbReference>
<dbReference type="PANTHER" id="PTHR10000:SF8">
    <property type="entry name" value="HAD SUPERFAMILY HYDROLASE-LIKE, TYPE 3"/>
    <property type="match status" value="1"/>
</dbReference>
<sequence length="273" mass="30826">MQYKIVFSDIDGTLLNHDRVLSPTTISTIKSLKNELPFVLISARMPAAMRHLQEDLDINEQPIICYNGGLILVNGEAVTSTEIPINTLDKLCDFNKNINCHLSLYHKDEWYVPEYDQWAAREENNTKVKPAIKANTDVLASWKNENKGAHKIMAMGDEAHIDKIKDFLSQNFPDQLHLYRSKSTYLEIANKEVSKLTAIQFLLKNHFNLSIEESVAFGDNYNDVEMINGVGMGVAVGNARKEVLEVANIVTHNGKEDGVAKSLQELFKSYLQD</sequence>
<dbReference type="InterPro" id="IPR000150">
    <property type="entry name" value="Cof"/>
</dbReference>
<protein>
    <submittedName>
        <fullName evidence="1">HAD family phosphatase</fullName>
    </submittedName>
</protein>
<dbReference type="Gene3D" id="3.40.50.1000">
    <property type="entry name" value="HAD superfamily/HAD-like"/>
    <property type="match status" value="1"/>
</dbReference>
<reference evidence="1 2" key="1">
    <citation type="submission" date="2020-12" db="EMBL/GenBank/DDBJ databases">
        <title>Salegentibacter orientalis sp. nov., isolated from costal sediment.</title>
        <authorList>
            <person name="Lian F.-B."/>
        </authorList>
    </citation>
    <scope>NUCLEOTIDE SEQUENCE [LARGE SCALE GENOMIC DNA]</scope>
    <source>
        <strain evidence="1 2">F60176</strain>
    </source>
</reference>
<dbReference type="Proteomes" id="UP000635665">
    <property type="component" value="Unassembled WGS sequence"/>
</dbReference>
<comment type="caution">
    <text evidence="1">The sequence shown here is derived from an EMBL/GenBank/DDBJ whole genome shotgun (WGS) entry which is preliminary data.</text>
</comment>
<name>A0ABS0TBU5_9FLAO</name>
<gene>
    <name evidence="1" type="ORF">I6U50_00390</name>
</gene>
<organism evidence="1 2">
    <name type="scientific">Salegentibacter maritimus</name>
    <dbReference type="NCBI Taxonomy" id="2794347"/>
    <lineage>
        <taxon>Bacteria</taxon>
        <taxon>Pseudomonadati</taxon>
        <taxon>Bacteroidota</taxon>
        <taxon>Flavobacteriia</taxon>
        <taxon>Flavobacteriales</taxon>
        <taxon>Flavobacteriaceae</taxon>
        <taxon>Salegentibacter</taxon>
    </lineage>
</organism>
<proteinExistence type="predicted"/>
<dbReference type="EMBL" id="JAEHNY010000001">
    <property type="protein sequence ID" value="MBI6118478.1"/>
    <property type="molecule type" value="Genomic_DNA"/>
</dbReference>
<dbReference type="InterPro" id="IPR036412">
    <property type="entry name" value="HAD-like_sf"/>
</dbReference>
<keyword evidence="2" id="KW-1185">Reference proteome</keyword>
<evidence type="ECO:0000313" key="2">
    <source>
        <dbReference type="Proteomes" id="UP000635665"/>
    </source>
</evidence>
<dbReference type="CDD" id="cd07516">
    <property type="entry name" value="HAD_Pase"/>
    <property type="match status" value="1"/>
</dbReference>
<dbReference type="SFLD" id="SFLDS00003">
    <property type="entry name" value="Haloacid_Dehalogenase"/>
    <property type="match status" value="1"/>
</dbReference>
<dbReference type="Pfam" id="PF08282">
    <property type="entry name" value="Hydrolase_3"/>
    <property type="match status" value="1"/>
</dbReference>
<dbReference type="Gene3D" id="3.30.1240.10">
    <property type="match status" value="1"/>
</dbReference>
<dbReference type="SFLD" id="SFLDG01140">
    <property type="entry name" value="C2.B:_Phosphomannomutase_and_P"/>
    <property type="match status" value="1"/>
</dbReference>
<dbReference type="NCBIfam" id="TIGR01484">
    <property type="entry name" value="HAD-SF-IIB"/>
    <property type="match status" value="1"/>
</dbReference>
<dbReference type="InterPro" id="IPR023214">
    <property type="entry name" value="HAD_sf"/>
</dbReference>
<evidence type="ECO:0000313" key="1">
    <source>
        <dbReference type="EMBL" id="MBI6118478.1"/>
    </source>
</evidence>
<dbReference type="SUPFAM" id="SSF56784">
    <property type="entry name" value="HAD-like"/>
    <property type="match status" value="1"/>
</dbReference>
<dbReference type="RefSeq" id="WP_198637460.1">
    <property type="nucleotide sequence ID" value="NZ_JAEHNY010000001.1"/>
</dbReference>